<sequence length="498" mass="55335">AVTKWANVLLPGMRLGLLSWAGRLLSCGGAAELQRAAAQLSRAVTHRAKLQATNQLVYTLCSRLLRACSECDVKLVGWLKSNCPDVVPPSDVASGTLDDLAQGLEEASWQLDSDTEQIVTSSHAHLLSAVDALLSQANRRSQQCSELMKRLQSVEAELAKAGEKSDRLQRRVEELEGERADWNESRLSQLEEISRADRMLSSYASAENDLQTANSRLAGERDDAAKRVESLEVELAEARAQLVAMEGVMTQLGEASASAGDEKIKELLESNLALTEARRELESQLNRKSAEHESLLAQAETQQQQHEAEQEQLQAEKEDLCQQLRALDAQLKKKQRFVEEQIAEREAEREEFQAEIQRLNDEAKELRAVAVAAAAQAVDAKVGVEDDLNGDDGGETGGLSGRIESLKELREERDGLRREVSSLNKELEDLSNDKDELQRQYVRQLQENSALRGEVDSRRRHGDARSTRPRRAARRSPGGPRGSRRGRSCTERRQFETG</sequence>
<dbReference type="PANTHER" id="PTHR44981:SF2">
    <property type="entry name" value="PERICENTRIN-LIKE PROTEIN, ISOFORM F"/>
    <property type="match status" value="1"/>
</dbReference>
<evidence type="ECO:0000256" key="5">
    <source>
        <dbReference type="SAM" id="MobiDB-lite"/>
    </source>
</evidence>
<dbReference type="GO" id="GO:0060090">
    <property type="term" value="F:molecular adaptor activity"/>
    <property type="evidence" value="ECO:0007669"/>
    <property type="project" value="InterPro"/>
</dbReference>
<keyword evidence="2" id="KW-0963">Cytoplasm</keyword>
<feature type="compositionally biased region" description="Basic residues" evidence="5">
    <location>
        <begin position="458"/>
        <end position="474"/>
    </location>
</feature>
<comment type="subcellular location">
    <subcellularLocation>
        <location evidence="1">Cytoplasm</location>
        <location evidence="1">Cytoskeleton</location>
        <location evidence="1">Microtubule organizing center</location>
        <location evidence="1">Centrosome</location>
    </subcellularLocation>
</comment>
<keyword evidence="6" id="KW-0732">Signal</keyword>
<dbReference type="GO" id="GO:0005813">
    <property type="term" value="C:centrosome"/>
    <property type="evidence" value="ECO:0007669"/>
    <property type="project" value="UniProtKB-SubCell"/>
</dbReference>
<evidence type="ECO:0000256" key="2">
    <source>
        <dbReference type="ARBA" id="ARBA00022490"/>
    </source>
</evidence>
<feature type="compositionally biased region" description="Basic and acidic residues" evidence="5">
    <location>
        <begin position="488"/>
        <end position="498"/>
    </location>
</feature>
<dbReference type="InterPro" id="IPR028745">
    <property type="entry name" value="AKAP9/Pericentrin"/>
</dbReference>
<evidence type="ECO:0000256" key="1">
    <source>
        <dbReference type="ARBA" id="ARBA00004300"/>
    </source>
</evidence>
<feature type="chain" id="PRO_5009321775" evidence="6">
    <location>
        <begin position="31"/>
        <end position="498"/>
    </location>
</feature>
<dbReference type="Proteomes" id="UP000095280">
    <property type="component" value="Unplaced"/>
</dbReference>
<keyword evidence="3" id="KW-0175">Coiled coil</keyword>
<dbReference type="GO" id="GO:0007165">
    <property type="term" value="P:signal transduction"/>
    <property type="evidence" value="ECO:0007669"/>
    <property type="project" value="InterPro"/>
</dbReference>
<feature type="region of interest" description="Disordered" evidence="5">
    <location>
        <begin position="445"/>
        <end position="498"/>
    </location>
</feature>
<evidence type="ECO:0000256" key="6">
    <source>
        <dbReference type="SAM" id="SignalP"/>
    </source>
</evidence>
<proteinExistence type="predicted"/>
<keyword evidence="7" id="KW-1185">Reference proteome</keyword>
<evidence type="ECO:0000313" key="8">
    <source>
        <dbReference type="WBParaSite" id="maker-uti_cns_0047995-snap-gene-0.2-mRNA-1"/>
    </source>
</evidence>
<dbReference type="AlphaFoldDB" id="A0A1I8JI86"/>
<accession>A0A1I8JI86</accession>
<reference evidence="8" key="1">
    <citation type="submission" date="2016-11" db="UniProtKB">
        <authorList>
            <consortium name="WormBaseParasite"/>
        </authorList>
    </citation>
    <scope>IDENTIFICATION</scope>
</reference>
<evidence type="ECO:0000256" key="3">
    <source>
        <dbReference type="ARBA" id="ARBA00023054"/>
    </source>
</evidence>
<organism evidence="7 8">
    <name type="scientific">Macrostomum lignano</name>
    <dbReference type="NCBI Taxonomy" id="282301"/>
    <lineage>
        <taxon>Eukaryota</taxon>
        <taxon>Metazoa</taxon>
        <taxon>Spiralia</taxon>
        <taxon>Lophotrochozoa</taxon>
        <taxon>Platyhelminthes</taxon>
        <taxon>Rhabditophora</taxon>
        <taxon>Macrostomorpha</taxon>
        <taxon>Macrostomida</taxon>
        <taxon>Macrostomidae</taxon>
        <taxon>Macrostomum</taxon>
    </lineage>
</organism>
<dbReference type="WBParaSite" id="maker-uti_cns_0047995-snap-gene-0.2-mRNA-1">
    <property type="protein sequence ID" value="maker-uti_cns_0047995-snap-gene-0.2-mRNA-1"/>
    <property type="gene ID" value="maker-uti_cns_0047995-snap-gene-0.2"/>
</dbReference>
<keyword evidence="4" id="KW-0206">Cytoskeleton</keyword>
<feature type="signal peptide" evidence="6">
    <location>
        <begin position="1"/>
        <end position="30"/>
    </location>
</feature>
<protein>
    <submittedName>
        <fullName evidence="8">Uso1_p115_C domain-containing protein</fullName>
    </submittedName>
</protein>
<dbReference type="PANTHER" id="PTHR44981">
    <property type="entry name" value="PERICENTRIN-LIKE PROTEIN, ISOFORM F"/>
    <property type="match status" value="1"/>
</dbReference>
<evidence type="ECO:0000256" key="4">
    <source>
        <dbReference type="ARBA" id="ARBA00023212"/>
    </source>
</evidence>
<evidence type="ECO:0000313" key="7">
    <source>
        <dbReference type="Proteomes" id="UP000095280"/>
    </source>
</evidence>
<name>A0A1I8JI86_9PLAT</name>